<evidence type="ECO:0000259" key="1">
    <source>
        <dbReference type="PROSITE" id="PS51186"/>
    </source>
</evidence>
<dbReference type="EC" id="2.-.-.-" evidence="2"/>
<dbReference type="InterPro" id="IPR000182">
    <property type="entry name" value="GNAT_dom"/>
</dbReference>
<dbReference type="PROSITE" id="PS51186">
    <property type="entry name" value="GNAT"/>
    <property type="match status" value="1"/>
</dbReference>
<protein>
    <submittedName>
        <fullName evidence="2">GNAT family protein</fullName>
        <ecNumber evidence="2">2.-.-.-</ecNumber>
    </submittedName>
</protein>
<dbReference type="PANTHER" id="PTHR43441">
    <property type="entry name" value="RIBOSOMAL-PROTEIN-SERINE ACETYLTRANSFERASE"/>
    <property type="match status" value="1"/>
</dbReference>
<sequence>MNADSIVQPGDPILIDVPRELVGERLVLAAPQIGLGAELAVVITQSLAHLRPWMPWAKDTPSAESAEAVVRRMHADFIARRDLVFHIFARGADGRRGRLLGGSGLHRMDWELRKFEIGYWLRPEAQGQGLASECVCLLADMALQTLQARRVEIRVDARNTRSRAVAERCGFELEGVLRNDTLGVDGTPRDAAVYARIGA</sequence>
<dbReference type="GO" id="GO:0016740">
    <property type="term" value="F:transferase activity"/>
    <property type="evidence" value="ECO:0007669"/>
    <property type="project" value="UniProtKB-KW"/>
</dbReference>
<gene>
    <name evidence="2" type="ORF">ABDJ85_17970</name>
</gene>
<dbReference type="Proteomes" id="UP001495147">
    <property type="component" value="Unassembled WGS sequence"/>
</dbReference>
<dbReference type="SUPFAM" id="SSF55729">
    <property type="entry name" value="Acyl-CoA N-acyltransferases (Nat)"/>
    <property type="match status" value="1"/>
</dbReference>
<keyword evidence="3" id="KW-1185">Reference proteome</keyword>
<reference evidence="2 3" key="1">
    <citation type="submission" date="2024-05" db="EMBL/GenBank/DDBJ databases">
        <title>Roseateles sp. DJS-2-20 16S ribosomal RNA gene Genome sequencing and assembly.</title>
        <authorList>
            <person name="Woo H."/>
        </authorList>
    </citation>
    <scope>NUCLEOTIDE SEQUENCE [LARGE SCALE GENOMIC DNA]</scope>
    <source>
        <strain evidence="2 3">DJS-2-20</strain>
    </source>
</reference>
<dbReference type="PANTHER" id="PTHR43441:SF3">
    <property type="entry name" value="ACETYLTRANSFERASE"/>
    <property type="match status" value="1"/>
</dbReference>
<proteinExistence type="predicted"/>
<feature type="domain" description="N-acetyltransferase" evidence="1">
    <location>
        <begin position="37"/>
        <end position="199"/>
    </location>
</feature>
<organism evidence="2 3">
    <name type="scientific">Roseateles paludis</name>
    <dbReference type="NCBI Taxonomy" id="3145238"/>
    <lineage>
        <taxon>Bacteria</taxon>
        <taxon>Pseudomonadati</taxon>
        <taxon>Pseudomonadota</taxon>
        <taxon>Betaproteobacteria</taxon>
        <taxon>Burkholderiales</taxon>
        <taxon>Sphaerotilaceae</taxon>
        <taxon>Roseateles</taxon>
    </lineage>
</organism>
<dbReference type="EMBL" id="JBDPZD010000006">
    <property type="protein sequence ID" value="MEO3693363.1"/>
    <property type="molecule type" value="Genomic_DNA"/>
</dbReference>
<comment type="caution">
    <text evidence="2">The sequence shown here is derived from an EMBL/GenBank/DDBJ whole genome shotgun (WGS) entry which is preliminary data.</text>
</comment>
<accession>A0ABV0G6J1</accession>
<dbReference type="InterPro" id="IPR016181">
    <property type="entry name" value="Acyl_CoA_acyltransferase"/>
</dbReference>
<dbReference type="InterPro" id="IPR051908">
    <property type="entry name" value="Ribosomal_N-acetyltransferase"/>
</dbReference>
<dbReference type="Gene3D" id="3.40.630.30">
    <property type="match status" value="1"/>
</dbReference>
<dbReference type="Pfam" id="PF13302">
    <property type="entry name" value="Acetyltransf_3"/>
    <property type="match status" value="1"/>
</dbReference>
<keyword evidence="2" id="KW-0808">Transferase</keyword>
<dbReference type="RefSeq" id="WP_347706172.1">
    <property type="nucleotide sequence ID" value="NZ_JBDPZD010000006.1"/>
</dbReference>
<name>A0ABV0G6J1_9BURK</name>
<evidence type="ECO:0000313" key="2">
    <source>
        <dbReference type="EMBL" id="MEO3693363.1"/>
    </source>
</evidence>
<evidence type="ECO:0000313" key="3">
    <source>
        <dbReference type="Proteomes" id="UP001495147"/>
    </source>
</evidence>